<dbReference type="Gene3D" id="3.40.50.720">
    <property type="entry name" value="NAD(P)-binding Rossmann-like Domain"/>
    <property type="match status" value="1"/>
</dbReference>
<dbReference type="Pfam" id="PF01370">
    <property type="entry name" value="Epimerase"/>
    <property type="match status" value="1"/>
</dbReference>
<reference evidence="2 3" key="1">
    <citation type="submission" date="2019-10" db="EMBL/GenBank/DDBJ databases">
        <title>Pseudopuniceibacterium sp. HQ09 islated from Antarctica.</title>
        <authorList>
            <person name="Liao L."/>
            <person name="Su S."/>
            <person name="Chen B."/>
            <person name="Yu Y."/>
        </authorList>
    </citation>
    <scope>NUCLEOTIDE SEQUENCE [LARGE SCALE GENOMIC DNA]</scope>
    <source>
        <strain evidence="2 3">HQ09</strain>
    </source>
</reference>
<dbReference type="EMBL" id="CP045201">
    <property type="protein sequence ID" value="QOL81943.1"/>
    <property type="molecule type" value="Genomic_DNA"/>
</dbReference>
<feature type="domain" description="NAD-dependent epimerase/dehydratase" evidence="1">
    <location>
        <begin position="150"/>
        <end position="280"/>
    </location>
</feature>
<dbReference type="SUPFAM" id="SSF51735">
    <property type="entry name" value="NAD(P)-binding Rossmann-fold domains"/>
    <property type="match status" value="1"/>
</dbReference>
<accession>A0A7L9WPS3</accession>
<evidence type="ECO:0000313" key="2">
    <source>
        <dbReference type="EMBL" id="QOL81943.1"/>
    </source>
</evidence>
<evidence type="ECO:0000313" key="3">
    <source>
        <dbReference type="Proteomes" id="UP000594118"/>
    </source>
</evidence>
<dbReference type="InterPro" id="IPR001509">
    <property type="entry name" value="Epimerase_deHydtase"/>
</dbReference>
<evidence type="ECO:0000259" key="1">
    <source>
        <dbReference type="Pfam" id="PF01370"/>
    </source>
</evidence>
<proteinExistence type="predicted"/>
<dbReference type="AlphaFoldDB" id="A0A7L9WPS3"/>
<dbReference type="CDD" id="cd08946">
    <property type="entry name" value="SDR_e"/>
    <property type="match status" value="1"/>
</dbReference>
<dbReference type="InterPro" id="IPR036291">
    <property type="entry name" value="NAD(P)-bd_dom_sf"/>
</dbReference>
<sequence>MMTGATLDCPAISTTCFTHPSKVIGGKHCGRLNICNCWHSAALPQQAARHLPPHRNEKLTTAADSLGPHKRRHWMTGPMAGHILFLGSDGRVGRMLRQVLSCPPQDLAEFARRPLIWQARAPRAGAATLCWSPGVPLPEGLRAGVIVALWGVTPGTPNDLENNTFLAQTALDIARQTGARRVLHMSSAAVYGAPTFAVSEATPPQPRTPYGLAKLAMERAIFQARTKGNGPRNTLLRLGNVAGADALFGNLTGPVTLDRFADGQGPSRSYIAPRDLARVIARLAICPLSQLPEVLNVAGPHPVAMADIARAAGVAMTWRAAPPEALARMTLATDGLSALGLHLPDSSDPARLVAQWRTYTADIAPLHRIAG</sequence>
<dbReference type="Proteomes" id="UP000594118">
    <property type="component" value="Chromosome"/>
</dbReference>
<protein>
    <submittedName>
        <fullName evidence="2">NAD-dependent epimerase/dehydratase family protein</fullName>
    </submittedName>
</protein>
<keyword evidence="3" id="KW-1185">Reference proteome</keyword>
<organism evidence="2 3">
    <name type="scientific">Pseudooceanicola spongiae</name>
    <dbReference type="NCBI Taxonomy" id="2613965"/>
    <lineage>
        <taxon>Bacteria</taxon>
        <taxon>Pseudomonadati</taxon>
        <taxon>Pseudomonadota</taxon>
        <taxon>Alphaproteobacteria</taxon>
        <taxon>Rhodobacterales</taxon>
        <taxon>Paracoccaceae</taxon>
        <taxon>Pseudooceanicola</taxon>
    </lineage>
</organism>
<name>A0A7L9WPS3_9RHOB</name>
<gene>
    <name evidence="2" type="ORF">F3W81_14575</name>
</gene>
<dbReference type="KEGG" id="pshq:F3W81_14575"/>